<feature type="domain" description="HTH cro/C1-type" evidence="1">
    <location>
        <begin position="33"/>
        <end position="71"/>
    </location>
</feature>
<evidence type="ECO:0000313" key="3">
    <source>
        <dbReference type="Proteomes" id="UP000327000"/>
    </source>
</evidence>
<reference evidence="2 3" key="1">
    <citation type="journal article" date="2019" name="Microb. Cell Fact.">
        <title>Exploring novel herbicidin analogues by transcriptional regulator overexpression and MS/MS molecular networking.</title>
        <authorList>
            <person name="Shi Y."/>
            <person name="Gu R."/>
            <person name="Li Y."/>
            <person name="Wang X."/>
            <person name="Ren W."/>
            <person name="Li X."/>
            <person name="Wang L."/>
            <person name="Xie Y."/>
            <person name="Hong B."/>
        </authorList>
    </citation>
    <scope>NUCLEOTIDE SEQUENCE [LARGE SCALE GENOMIC DNA]</scope>
    <source>
        <strain evidence="2 3">US-43</strain>
    </source>
</reference>
<dbReference type="Proteomes" id="UP000327000">
    <property type="component" value="Unassembled WGS sequence"/>
</dbReference>
<dbReference type="CDD" id="cd00093">
    <property type="entry name" value="HTH_XRE"/>
    <property type="match status" value="1"/>
</dbReference>
<sequence length="286" mass="32386">MQGCPASTEGRTTVPAPKRIEPTNLNEWFGDKIRRLRKARGWSQIQLGEVVRLSGSRIAQFERAEDVPPQDITELLDRELGAGGQLVEMRPFLARSWEKKWPEEIEDIEAQASRIQLYTHVVPGFFQTKEYATALLGAGIPFFGGDLDEKVGLRLARRSVVDGPHYPWVRCVLDESALYRAVCPSHVMRDQLLHLLKECEQPHVVVQVLPFAANRAVIPGLAWATIWTLADGRTVVYQETMNNGYFVTKPREVAIYVSLYDQLHTDSLSAEASKALIRRTLEDRYS</sequence>
<proteinExistence type="predicted"/>
<protein>
    <submittedName>
        <fullName evidence="2">Helix-turn-helix domain-containing protein</fullName>
    </submittedName>
</protein>
<dbReference type="PROSITE" id="PS50943">
    <property type="entry name" value="HTH_CROC1"/>
    <property type="match status" value="1"/>
</dbReference>
<dbReference type="InterPro" id="IPR043917">
    <property type="entry name" value="DUF5753"/>
</dbReference>
<dbReference type="SUPFAM" id="SSF47413">
    <property type="entry name" value="lambda repressor-like DNA-binding domains"/>
    <property type="match status" value="1"/>
</dbReference>
<comment type="caution">
    <text evidence="2">The sequence shown here is derived from an EMBL/GenBank/DDBJ whole genome shotgun (WGS) entry which is preliminary data.</text>
</comment>
<dbReference type="Gene3D" id="1.10.260.40">
    <property type="entry name" value="lambda repressor-like DNA-binding domains"/>
    <property type="match status" value="1"/>
</dbReference>
<keyword evidence="3" id="KW-1185">Reference proteome</keyword>
<dbReference type="AlphaFoldDB" id="A0A5N5VZI1"/>
<dbReference type="InterPro" id="IPR001387">
    <property type="entry name" value="Cro/C1-type_HTH"/>
</dbReference>
<organism evidence="2 3">
    <name type="scientific">Streptomyces mobaraensis</name>
    <name type="common">Streptoverticillium mobaraense</name>
    <dbReference type="NCBI Taxonomy" id="35621"/>
    <lineage>
        <taxon>Bacteria</taxon>
        <taxon>Bacillati</taxon>
        <taxon>Actinomycetota</taxon>
        <taxon>Actinomycetes</taxon>
        <taxon>Kitasatosporales</taxon>
        <taxon>Streptomycetaceae</taxon>
        <taxon>Streptomyces</taxon>
    </lineage>
</organism>
<accession>A0A5N5VZI1</accession>
<dbReference type="OrthoDB" id="2897536at2"/>
<dbReference type="InterPro" id="IPR010982">
    <property type="entry name" value="Lambda_DNA-bd_dom_sf"/>
</dbReference>
<evidence type="ECO:0000313" key="2">
    <source>
        <dbReference type="EMBL" id="KAB7833598.1"/>
    </source>
</evidence>
<dbReference type="GO" id="GO:0003677">
    <property type="term" value="F:DNA binding"/>
    <property type="evidence" value="ECO:0007669"/>
    <property type="project" value="InterPro"/>
</dbReference>
<gene>
    <name evidence="2" type="ORF">FRZ00_32925</name>
</gene>
<evidence type="ECO:0000259" key="1">
    <source>
        <dbReference type="PROSITE" id="PS50943"/>
    </source>
</evidence>
<dbReference type="Pfam" id="PF13560">
    <property type="entry name" value="HTH_31"/>
    <property type="match status" value="1"/>
</dbReference>
<dbReference type="EMBL" id="VOKX01000131">
    <property type="protein sequence ID" value="KAB7833598.1"/>
    <property type="molecule type" value="Genomic_DNA"/>
</dbReference>
<dbReference type="Pfam" id="PF19054">
    <property type="entry name" value="DUF5753"/>
    <property type="match status" value="1"/>
</dbReference>
<name>A0A5N5VZI1_STRMB</name>
<dbReference type="SMART" id="SM00530">
    <property type="entry name" value="HTH_XRE"/>
    <property type="match status" value="1"/>
</dbReference>